<dbReference type="InterPro" id="IPR036390">
    <property type="entry name" value="WH_DNA-bd_sf"/>
</dbReference>
<sequence>MPDLDLRVVRYFVAVAEHEHFGRAASALHVAQPSLSRQIRQLEHQLGVALLDRTPRGTRLTPAGQSFLERARQLLGDAEAAVASARAAAKPDALAVGFGGDLIVTPIVRELAHRFPETQVTARHIEARHVREALVHHELDVVVARTPFDTAGLAVQVLYDEPRVLVVPVGHRLAGKESVVLADFADEPLVGVQDPDADAFWRVLPRPDGRVPPPGPLINDPEDKFEHVASGRALTLAPASRTGPQRRSDITAVPVADIPPLQVVIAHRDGEDGPLLRAFCRAARAQLTGAPRE</sequence>
<evidence type="ECO:0000256" key="3">
    <source>
        <dbReference type="ARBA" id="ARBA00023125"/>
    </source>
</evidence>
<protein>
    <submittedName>
        <fullName evidence="6">LysR family transcriptional regulator</fullName>
    </submittedName>
</protein>
<evidence type="ECO:0000256" key="1">
    <source>
        <dbReference type="ARBA" id="ARBA00009437"/>
    </source>
</evidence>
<dbReference type="Proteomes" id="UP000611640">
    <property type="component" value="Chromosome"/>
</dbReference>
<feature type="domain" description="HTH lysR-type" evidence="5">
    <location>
        <begin position="4"/>
        <end position="61"/>
    </location>
</feature>
<dbReference type="InterPro" id="IPR036388">
    <property type="entry name" value="WH-like_DNA-bd_sf"/>
</dbReference>
<dbReference type="InterPro" id="IPR005119">
    <property type="entry name" value="LysR_subst-bd"/>
</dbReference>
<dbReference type="KEGG" id="atl:Athai_47590"/>
<dbReference type="RefSeq" id="WP_203963495.1">
    <property type="nucleotide sequence ID" value="NZ_AP023355.1"/>
</dbReference>
<dbReference type="PRINTS" id="PR00039">
    <property type="entry name" value="HTHLYSR"/>
</dbReference>
<dbReference type="Gene3D" id="3.40.190.10">
    <property type="entry name" value="Periplasmic binding protein-like II"/>
    <property type="match status" value="2"/>
</dbReference>
<dbReference type="FunFam" id="1.10.10.10:FF:000001">
    <property type="entry name" value="LysR family transcriptional regulator"/>
    <property type="match status" value="1"/>
</dbReference>
<dbReference type="GO" id="GO:0032993">
    <property type="term" value="C:protein-DNA complex"/>
    <property type="evidence" value="ECO:0007669"/>
    <property type="project" value="TreeGrafter"/>
</dbReference>
<dbReference type="Pfam" id="PF00126">
    <property type="entry name" value="HTH_1"/>
    <property type="match status" value="1"/>
</dbReference>
<evidence type="ECO:0000256" key="4">
    <source>
        <dbReference type="ARBA" id="ARBA00023163"/>
    </source>
</evidence>
<name>A0A7R7DT24_9ACTN</name>
<comment type="similarity">
    <text evidence="1">Belongs to the LysR transcriptional regulatory family.</text>
</comment>
<reference evidence="6 7" key="1">
    <citation type="submission" date="2020-08" db="EMBL/GenBank/DDBJ databases">
        <title>Whole genome shotgun sequence of Actinocatenispora thailandica NBRC 105041.</title>
        <authorList>
            <person name="Komaki H."/>
            <person name="Tamura T."/>
        </authorList>
    </citation>
    <scope>NUCLEOTIDE SEQUENCE [LARGE SCALE GENOMIC DNA]</scope>
    <source>
        <strain evidence="6 7">NBRC 105041</strain>
    </source>
</reference>
<evidence type="ECO:0000259" key="5">
    <source>
        <dbReference type="PROSITE" id="PS50931"/>
    </source>
</evidence>
<keyword evidence="7" id="KW-1185">Reference proteome</keyword>
<evidence type="ECO:0000256" key="2">
    <source>
        <dbReference type="ARBA" id="ARBA00023015"/>
    </source>
</evidence>
<dbReference type="CDD" id="cd08414">
    <property type="entry name" value="PBP2_LTTR_aromatics_like"/>
    <property type="match status" value="1"/>
</dbReference>
<keyword evidence="3" id="KW-0238">DNA-binding</keyword>
<dbReference type="Pfam" id="PF03466">
    <property type="entry name" value="LysR_substrate"/>
    <property type="match status" value="1"/>
</dbReference>
<dbReference type="EMBL" id="AP023355">
    <property type="protein sequence ID" value="BCJ37256.1"/>
    <property type="molecule type" value="Genomic_DNA"/>
</dbReference>
<keyword evidence="2" id="KW-0805">Transcription regulation</keyword>
<evidence type="ECO:0000313" key="7">
    <source>
        <dbReference type="Proteomes" id="UP000611640"/>
    </source>
</evidence>
<evidence type="ECO:0000313" key="6">
    <source>
        <dbReference type="EMBL" id="BCJ37256.1"/>
    </source>
</evidence>
<accession>A0A7R7DT24</accession>
<organism evidence="6 7">
    <name type="scientific">Actinocatenispora thailandica</name>
    <dbReference type="NCBI Taxonomy" id="227318"/>
    <lineage>
        <taxon>Bacteria</taxon>
        <taxon>Bacillati</taxon>
        <taxon>Actinomycetota</taxon>
        <taxon>Actinomycetes</taxon>
        <taxon>Micromonosporales</taxon>
        <taxon>Micromonosporaceae</taxon>
        <taxon>Actinocatenispora</taxon>
    </lineage>
</organism>
<dbReference type="PROSITE" id="PS50931">
    <property type="entry name" value="HTH_LYSR"/>
    <property type="match status" value="1"/>
</dbReference>
<dbReference type="AlphaFoldDB" id="A0A7R7DT24"/>
<dbReference type="InterPro" id="IPR000847">
    <property type="entry name" value="LysR_HTH_N"/>
</dbReference>
<proteinExistence type="inferred from homology"/>
<dbReference type="PANTHER" id="PTHR30346">
    <property type="entry name" value="TRANSCRIPTIONAL DUAL REGULATOR HCAR-RELATED"/>
    <property type="match status" value="1"/>
</dbReference>
<dbReference type="PANTHER" id="PTHR30346:SF0">
    <property type="entry name" value="HCA OPERON TRANSCRIPTIONAL ACTIVATOR HCAR"/>
    <property type="match status" value="1"/>
</dbReference>
<dbReference type="GO" id="GO:0003677">
    <property type="term" value="F:DNA binding"/>
    <property type="evidence" value="ECO:0007669"/>
    <property type="project" value="UniProtKB-KW"/>
</dbReference>
<dbReference type="SUPFAM" id="SSF46785">
    <property type="entry name" value="Winged helix' DNA-binding domain"/>
    <property type="match status" value="1"/>
</dbReference>
<dbReference type="SUPFAM" id="SSF53850">
    <property type="entry name" value="Periplasmic binding protein-like II"/>
    <property type="match status" value="1"/>
</dbReference>
<dbReference type="Gene3D" id="1.10.10.10">
    <property type="entry name" value="Winged helix-like DNA-binding domain superfamily/Winged helix DNA-binding domain"/>
    <property type="match status" value="1"/>
</dbReference>
<gene>
    <name evidence="6" type="primary">hcaR_1</name>
    <name evidence="6" type="ORF">Athai_47590</name>
</gene>
<keyword evidence="4" id="KW-0804">Transcription</keyword>
<dbReference type="GO" id="GO:0003700">
    <property type="term" value="F:DNA-binding transcription factor activity"/>
    <property type="evidence" value="ECO:0007669"/>
    <property type="project" value="InterPro"/>
</dbReference>